<evidence type="ECO:0000313" key="2">
    <source>
        <dbReference type="Proteomes" id="UP001556040"/>
    </source>
</evidence>
<proteinExistence type="predicted"/>
<reference evidence="1 2" key="1">
    <citation type="journal article" date="1979" name="Int. J. Syst. Evol. Microbiol.">
        <title>Bacillus globisporus subsp. marinus subsp. nov.</title>
        <authorList>
            <person name="Liu H."/>
        </authorList>
    </citation>
    <scope>NUCLEOTIDE SEQUENCE [LARGE SCALE GENOMIC DNA]</scope>
    <source>
        <strain evidence="1 2">DSM 1297</strain>
    </source>
</reference>
<name>A0ABV3PZE3_9BACL</name>
<dbReference type="EMBL" id="JBFMIA010000001">
    <property type="protein sequence ID" value="MEW9500425.1"/>
    <property type="molecule type" value="Genomic_DNA"/>
</dbReference>
<organism evidence="1 2">
    <name type="scientific">Jeotgalibacillus marinus</name>
    <dbReference type="NCBI Taxonomy" id="86667"/>
    <lineage>
        <taxon>Bacteria</taxon>
        <taxon>Bacillati</taxon>
        <taxon>Bacillota</taxon>
        <taxon>Bacilli</taxon>
        <taxon>Bacillales</taxon>
        <taxon>Caryophanaceae</taxon>
        <taxon>Jeotgalibacillus</taxon>
    </lineage>
</organism>
<keyword evidence="2" id="KW-1185">Reference proteome</keyword>
<protein>
    <recommendedName>
        <fullName evidence="3">Endolytic transglycosylase MltG</fullName>
    </recommendedName>
</protein>
<dbReference type="Proteomes" id="UP001556040">
    <property type="component" value="Unassembled WGS sequence"/>
</dbReference>
<evidence type="ECO:0008006" key="3">
    <source>
        <dbReference type="Google" id="ProtNLM"/>
    </source>
</evidence>
<sequence length="148" mass="16398">MDRRTLRALAAGMVLSALVMLTVDHFTSKSTGTADQDQDSDLVTQIRKERDELQASIDQWENNSAQQVSGVADHTETEIMTRFILVIEPGMTSPEISEQLVQKDIITDANALNNYLADQGLTNNIQTGEYDLNSTQSIEEIAALITRQ</sequence>
<dbReference type="RefSeq" id="WP_367777707.1">
    <property type="nucleotide sequence ID" value="NZ_JBFMIA010000001.1"/>
</dbReference>
<dbReference type="Gene3D" id="3.30.1490.480">
    <property type="entry name" value="Endolytic murein transglycosylase"/>
    <property type="match status" value="1"/>
</dbReference>
<accession>A0ABV3PZE3</accession>
<comment type="caution">
    <text evidence="1">The sequence shown here is derived from an EMBL/GenBank/DDBJ whole genome shotgun (WGS) entry which is preliminary data.</text>
</comment>
<evidence type="ECO:0000313" key="1">
    <source>
        <dbReference type="EMBL" id="MEW9500425.1"/>
    </source>
</evidence>
<gene>
    <name evidence="1" type="ORF">AB1471_01275</name>
</gene>